<dbReference type="Pfam" id="PF23286">
    <property type="entry name" value="LRR_13"/>
    <property type="match status" value="1"/>
</dbReference>
<accession>A0A438DPS6</accession>
<comment type="caution">
    <text evidence="12">The sequence shown here is derived from an EMBL/GenBank/DDBJ whole genome shotgun (WGS) entry which is preliminary data.</text>
</comment>
<dbReference type="SUPFAM" id="SSF52540">
    <property type="entry name" value="P-loop containing nucleoside triphosphate hydrolases"/>
    <property type="match status" value="1"/>
</dbReference>
<dbReference type="InterPro" id="IPR044974">
    <property type="entry name" value="Disease_R_plants"/>
</dbReference>
<dbReference type="InterPro" id="IPR058192">
    <property type="entry name" value="WHD_ROQ1-like"/>
</dbReference>
<evidence type="ECO:0000259" key="11">
    <source>
        <dbReference type="Pfam" id="PF23598"/>
    </source>
</evidence>
<dbReference type="InterPro" id="IPR045344">
    <property type="entry name" value="C-JID"/>
</dbReference>
<dbReference type="GO" id="GO:0061809">
    <property type="term" value="F:NAD+ nucleosidase activity, cyclic ADP-ribose generating"/>
    <property type="evidence" value="ECO:0007669"/>
    <property type="project" value="UniProtKB-EC"/>
</dbReference>
<name>A0A438DPS6_VITVI</name>
<feature type="domain" description="Disease resistance protein Roq1-like winged-helix" evidence="9">
    <location>
        <begin position="294"/>
        <end position="361"/>
    </location>
</feature>
<dbReference type="InterPro" id="IPR003591">
    <property type="entry name" value="Leu-rich_rpt_typical-subtyp"/>
</dbReference>
<dbReference type="InterPro" id="IPR002182">
    <property type="entry name" value="NB-ARC"/>
</dbReference>
<dbReference type="FunFam" id="1.10.8.430:FF:000002">
    <property type="entry name" value="Disease resistance protein (TIR-NBS-LRR class)"/>
    <property type="match status" value="1"/>
</dbReference>
<proteinExistence type="predicted"/>
<evidence type="ECO:0000259" key="7">
    <source>
        <dbReference type="Pfam" id="PF00931"/>
    </source>
</evidence>
<evidence type="ECO:0000256" key="1">
    <source>
        <dbReference type="ARBA" id="ARBA00011982"/>
    </source>
</evidence>
<dbReference type="Pfam" id="PF20160">
    <property type="entry name" value="C-JID"/>
    <property type="match status" value="1"/>
</dbReference>
<dbReference type="Gene3D" id="3.80.10.10">
    <property type="entry name" value="Ribonuclease Inhibitor"/>
    <property type="match status" value="3"/>
</dbReference>
<evidence type="ECO:0000259" key="8">
    <source>
        <dbReference type="Pfam" id="PF20160"/>
    </source>
</evidence>
<protein>
    <recommendedName>
        <fullName evidence="1">ADP-ribosyl cyclase/cyclic ADP-ribose hydrolase</fullName>
        <ecNumber evidence="1">3.2.2.6</ecNumber>
    </recommendedName>
</protein>
<feature type="domain" description="C-JID" evidence="8">
    <location>
        <begin position="1047"/>
        <end position="1206"/>
    </location>
</feature>
<dbReference type="FunFam" id="3.80.10.10:FF:000386">
    <property type="entry name" value="Disease resistance protein RPS4"/>
    <property type="match status" value="1"/>
</dbReference>
<comment type="catalytic activity">
    <reaction evidence="6">
        <text>NAD(+) + H2O = ADP-D-ribose + nicotinamide + H(+)</text>
        <dbReference type="Rhea" id="RHEA:16301"/>
        <dbReference type="ChEBI" id="CHEBI:15377"/>
        <dbReference type="ChEBI" id="CHEBI:15378"/>
        <dbReference type="ChEBI" id="CHEBI:17154"/>
        <dbReference type="ChEBI" id="CHEBI:57540"/>
        <dbReference type="ChEBI" id="CHEBI:57967"/>
        <dbReference type="EC" id="3.2.2.6"/>
    </reaction>
    <physiologicalReaction direction="left-to-right" evidence="6">
        <dbReference type="Rhea" id="RHEA:16302"/>
    </physiologicalReaction>
</comment>
<dbReference type="InterPro" id="IPR055414">
    <property type="entry name" value="LRR_R13L4/SHOC2-like"/>
</dbReference>
<evidence type="ECO:0000313" key="13">
    <source>
        <dbReference type="Proteomes" id="UP000288805"/>
    </source>
</evidence>
<dbReference type="GO" id="GO:0043531">
    <property type="term" value="F:ADP binding"/>
    <property type="evidence" value="ECO:0007669"/>
    <property type="project" value="InterPro"/>
</dbReference>
<feature type="domain" description="Disease resistance R13L4/SHOC-2-like LRR" evidence="11">
    <location>
        <begin position="635"/>
        <end position="735"/>
    </location>
</feature>
<feature type="domain" description="NB-ARC" evidence="7">
    <location>
        <begin position="69"/>
        <end position="225"/>
    </location>
</feature>
<dbReference type="SMART" id="SM00369">
    <property type="entry name" value="LRR_TYP"/>
    <property type="match status" value="7"/>
</dbReference>
<dbReference type="EC" id="3.2.2.6" evidence="1"/>
<evidence type="ECO:0000259" key="9">
    <source>
        <dbReference type="Pfam" id="PF23282"/>
    </source>
</evidence>
<evidence type="ECO:0000259" key="10">
    <source>
        <dbReference type="Pfam" id="PF23286"/>
    </source>
</evidence>
<organism evidence="12 13">
    <name type="scientific">Vitis vinifera</name>
    <name type="common">Grape</name>
    <dbReference type="NCBI Taxonomy" id="29760"/>
    <lineage>
        <taxon>Eukaryota</taxon>
        <taxon>Viridiplantae</taxon>
        <taxon>Streptophyta</taxon>
        <taxon>Embryophyta</taxon>
        <taxon>Tracheophyta</taxon>
        <taxon>Spermatophyta</taxon>
        <taxon>Magnoliopsida</taxon>
        <taxon>eudicotyledons</taxon>
        <taxon>Gunneridae</taxon>
        <taxon>Pentapetalae</taxon>
        <taxon>rosids</taxon>
        <taxon>Vitales</taxon>
        <taxon>Vitaceae</taxon>
        <taxon>Viteae</taxon>
        <taxon>Vitis</taxon>
    </lineage>
</organism>
<dbReference type="Pfam" id="PF07725">
    <property type="entry name" value="LRR_3"/>
    <property type="match status" value="1"/>
</dbReference>
<dbReference type="Pfam" id="PF23282">
    <property type="entry name" value="WHD_ROQ1"/>
    <property type="match status" value="1"/>
</dbReference>
<evidence type="ECO:0000313" key="12">
    <source>
        <dbReference type="EMBL" id="RVW37487.1"/>
    </source>
</evidence>
<dbReference type="InterPro" id="IPR032675">
    <property type="entry name" value="LRR_dom_sf"/>
</dbReference>
<dbReference type="Pfam" id="PF23598">
    <property type="entry name" value="LRR_14"/>
    <property type="match status" value="1"/>
</dbReference>
<dbReference type="InterPro" id="IPR058546">
    <property type="entry name" value="RPS4B/Roq1-like_LRR"/>
</dbReference>
<dbReference type="PANTHER" id="PTHR11017">
    <property type="entry name" value="LEUCINE-RICH REPEAT-CONTAINING PROTEIN"/>
    <property type="match status" value="1"/>
</dbReference>
<feature type="domain" description="Disease resistance protein RPS4B/Roq1-like leucine-rich repeats" evidence="10">
    <location>
        <begin position="839"/>
        <end position="987"/>
    </location>
</feature>
<dbReference type="InterPro" id="IPR042197">
    <property type="entry name" value="Apaf_helical"/>
</dbReference>
<keyword evidence="5" id="KW-0520">NAD</keyword>
<dbReference type="GO" id="GO:0051707">
    <property type="term" value="P:response to other organism"/>
    <property type="evidence" value="ECO:0007669"/>
    <property type="project" value="UniProtKB-ARBA"/>
</dbReference>
<dbReference type="Proteomes" id="UP000288805">
    <property type="component" value="Unassembled WGS sequence"/>
</dbReference>
<gene>
    <name evidence="12" type="primary">N_246</name>
    <name evidence="12" type="ORF">CK203_113234</name>
</gene>
<keyword evidence="2" id="KW-0433">Leucine-rich repeat</keyword>
<reference evidence="12 13" key="1">
    <citation type="journal article" date="2018" name="PLoS Genet.">
        <title>Population sequencing reveals clonal diversity and ancestral inbreeding in the grapevine cultivar Chardonnay.</title>
        <authorList>
            <person name="Roach M.J."/>
            <person name="Johnson D.L."/>
            <person name="Bohlmann J."/>
            <person name="van Vuuren H.J."/>
            <person name="Jones S.J."/>
            <person name="Pretorius I.S."/>
            <person name="Schmidt S.A."/>
            <person name="Borneman A.R."/>
        </authorList>
    </citation>
    <scope>NUCLEOTIDE SEQUENCE [LARGE SCALE GENOMIC DNA]</scope>
    <source>
        <strain evidence="13">cv. Chardonnay</strain>
        <tissue evidence="12">Leaf</tissue>
    </source>
</reference>
<dbReference type="PRINTS" id="PR00364">
    <property type="entry name" value="DISEASERSIST"/>
</dbReference>
<dbReference type="Gene3D" id="1.10.8.430">
    <property type="entry name" value="Helical domain of apoptotic protease-activating factors"/>
    <property type="match status" value="1"/>
</dbReference>
<dbReference type="AlphaFoldDB" id="A0A438DPS6"/>
<dbReference type="InterPro" id="IPR011713">
    <property type="entry name" value="Leu-rich_rpt_3"/>
</dbReference>
<evidence type="ECO:0000256" key="3">
    <source>
        <dbReference type="ARBA" id="ARBA00022737"/>
    </source>
</evidence>
<evidence type="ECO:0000256" key="6">
    <source>
        <dbReference type="ARBA" id="ARBA00047304"/>
    </source>
</evidence>
<evidence type="ECO:0000256" key="2">
    <source>
        <dbReference type="ARBA" id="ARBA00022614"/>
    </source>
</evidence>
<dbReference type="GO" id="GO:0006952">
    <property type="term" value="P:defense response"/>
    <property type="evidence" value="ECO:0007669"/>
    <property type="project" value="UniProtKB-KW"/>
</dbReference>
<dbReference type="Gene3D" id="3.40.50.300">
    <property type="entry name" value="P-loop containing nucleotide triphosphate hydrolases"/>
    <property type="match status" value="1"/>
</dbReference>
<keyword evidence="4" id="KW-0611">Plant defense</keyword>
<dbReference type="InterPro" id="IPR027417">
    <property type="entry name" value="P-loop_NTPase"/>
</dbReference>
<evidence type="ECO:0000256" key="5">
    <source>
        <dbReference type="ARBA" id="ARBA00023027"/>
    </source>
</evidence>
<evidence type="ECO:0000256" key="4">
    <source>
        <dbReference type="ARBA" id="ARBA00022821"/>
    </source>
</evidence>
<keyword evidence="3" id="KW-0677">Repeat</keyword>
<dbReference type="SUPFAM" id="SSF52058">
    <property type="entry name" value="L domain-like"/>
    <property type="match status" value="2"/>
</dbReference>
<dbReference type="PANTHER" id="PTHR11017:SF570">
    <property type="entry name" value="DISEASE RESISTANCE PROTEIN (TIR-NBS CLASS)-RELATED"/>
    <property type="match status" value="1"/>
</dbReference>
<dbReference type="EMBL" id="QGNW01001536">
    <property type="protein sequence ID" value="RVW37487.1"/>
    <property type="molecule type" value="Genomic_DNA"/>
</dbReference>
<dbReference type="Pfam" id="PF00931">
    <property type="entry name" value="NB-ARC"/>
    <property type="match status" value="1"/>
</dbReference>
<sequence length="1242" mass="142282">MSKPTEARYIMEILSYMNGIFGTYESKHIKEITNEIFKRLNPKLLHIDDDMVGIDFRLKELKLLLSSHLNEVRVIGIYGTGGIGKTTIAKIVYNEIQCQFNGASFLQDVRERSKNGHQLQLLQQLLSGMVGKDIELSDINEGINIIKGRLDSKKVLIVIDDVDHLEQLKLLVGSPKWFGLGSRIIITTRDQHLLGEYGVDISYKVEQLHYKEAIQLFSRHAFKQNVPKEDYVNLSNCMVDYAQGLPLALKVLGSSLHGMAIDEWKSALDKLKKNANKKINDVLRISFDGLDYFEKEVFLDIACFFKGEDKDSMLRILDGCNLFATYGIRVLCDRCLVTISDNVIQMHDLIQQMGRAIVREECPGDPSKWSRLWDVDDIYDAFSRQEGMESIQTISLNLSRSKEIRFNSTKVAKMKKLRLLKVYCNDHDGLTREEYKVFLPKDFEFPHNLRYLHWQGCTLTSLPSKFNGENLIEINLKSSNIKQLWKGNKCLGKLKAIDLSNSKRLVKVPKFSSMPNLEKLNLKGCTSLRELHSSIGDLKRLTYLNLGGCKQLRSFSTSMKFESLEVLYLYHCQNLKKFPVIHGNMKHLKELYLNKTGIRELPSSIMHLASLEVLDLSNCSNFEKFPEIHGNMKFLRKLWELNLRESGIKELPDSIGYLEYLEILDLTYCLKFEKFPEIRGNMKCLKELSLHQTAIKEFPDSIGSLTSLEILSVSECLKFEKFSDIFTNMRLLEELDLSESGIMELPASIGYLESLISLDLSQCSNFQKFPEIQGNMKCLKGLSLEKTAIKEFPNSIRRFEALETLLLSGCSNFEKVLEIQKSSENCRNLRSLPDSICGLKSLKHLSLNGCSNVETFWEITEEMEHLECLYLREMAITELSSSIEHLRGLWKLELYKCEKLVSLPSNIGNLTCLQSLCVRNCSKLHDLPDNLRSLQCCLKRLDLVGCNMMEGEIPGDLWCLSLLQTLDVSENHIHCIPAGITQLSKLQTLLMNHCPMLEEIAELPSSLTRIEAHGCPCLETKTSSSLFLRSLLERLNQNFRYHFHGSSGIPEWVSHQRMGCEVTAELPMNWREDNNLLGFVLFFHHVPLDDGECETTCDNLPRCILTLSHGDQSKQIGDIWFDPKCKGYRLRCLSYDYICYDSRATSDPALWVTYFPQIHIPSKFRSSRWNTLKALYTPMGGGSFRCGDNESFKLKSCGIHLIYAQDQIYWPQPSRGSLGDREDHPAKKEFSSFQRIKAFFNP</sequence>